<dbReference type="AlphaFoldDB" id="A0A9W7LQQ5"/>
<proteinExistence type="predicted"/>
<dbReference type="Proteomes" id="UP001165190">
    <property type="component" value="Unassembled WGS sequence"/>
</dbReference>
<accession>A0A9W7LQQ5</accession>
<reference evidence="2" key="1">
    <citation type="submission" date="2023-05" db="EMBL/GenBank/DDBJ databases">
        <title>Genome and transcriptome analyses reveal genes involved in the formation of fine ridges on petal epidermal cells in Hibiscus trionum.</title>
        <authorList>
            <person name="Koshimizu S."/>
            <person name="Masuda S."/>
            <person name="Ishii T."/>
            <person name="Shirasu K."/>
            <person name="Hoshino A."/>
            <person name="Arita M."/>
        </authorList>
    </citation>
    <scope>NUCLEOTIDE SEQUENCE</scope>
    <source>
        <strain evidence="2">Hamamatsu line</strain>
    </source>
</reference>
<organism evidence="2 3">
    <name type="scientific">Hibiscus trionum</name>
    <name type="common">Flower of an hour</name>
    <dbReference type="NCBI Taxonomy" id="183268"/>
    <lineage>
        <taxon>Eukaryota</taxon>
        <taxon>Viridiplantae</taxon>
        <taxon>Streptophyta</taxon>
        <taxon>Embryophyta</taxon>
        <taxon>Tracheophyta</taxon>
        <taxon>Spermatophyta</taxon>
        <taxon>Magnoliopsida</taxon>
        <taxon>eudicotyledons</taxon>
        <taxon>Gunneridae</taxon>
        <taxon>Pentapetalae</taxon>
        <taxon>rosids</taxon>
        <taxon>malvids</taxon>
        <taxon>Malvales</taxon>
        <taxon>Malvaceae</taxon>
        <taxon>Malvoideae</taxon>
        <taxon>Hibiscus</taxon>
    </lineage>
</organism>
<evidence type="ECO:0000259" key="1">
    <source>
        <dbReference type="Pfam" id="PF03372"/>
    </source>
</evidence>
<feature type="domain" description="Endonuclease/exonuclease/phosphatase" evidence="1">
    <location>
        <begin position="8"/>
        <end position="200"/>
    </location>
</feature>
<evidence type="ECO:0000313" key="3">
    <source>
        <dbReference type="Proteomes" id="UP001165190"/>
    </source>
</evidence>
<dbReference type="PANTHER" id="PTHR35218:SF9">
    <property type="entry name" value="ENDONUCLEASE_EXONUCLEASE_PHOSPHATASE DOMAIN-CONTAINING PROTEIN"/>
    <property type="match status" value="1"/>
</dbReference>
<dbReference type="InterPro" id="IPR005135">
    <property type="entry name" value="Endo/exonuclease/phosphatase"/>
</dbReference>
<keyword evidence="3" id="KW-1185">Reference proteome</keyword>
<dbReference type="OrthoDB" id="1001431at2759"/>
<dbReference type="InterPro" id="IPR036691">
    <property type="entry name" value="Endo/exonu/phosph_ase_sf"/>
</dbReference>
<dbReference type="Pfam" id="PF03372">
    <property type="entry name" value="Exo_endo_phos"/>
    <property type="match status" value="1"/>
</dbReference>
<protein>
    <recommendedName>
        <fullName evidence="1">Endonuclease/exonuclease/phosphatase domain-containing protein</fullName>
    </recommendedName>
</protein>
<dbReference type="SUPFAM" id="SSF56219">
    <property type="entry name" value="DNase I-like"/>
    <property type="match status" value="1"/>
</dbReference>
<name>A0A9W7LQQ5_HIBTR</name>
<dbReference type="PANTHER" id="PTHR35218">
    <property type="entry name" value="RNASE H DOMAIN-CONTAINING PROTEIN"/>
    <property type="match status" value="1"/>
</dbReference>
<comment type="caution">
    <text evidence="2">The sequence shown here is derived from an EMBL/GenBank/DDBJ whole genome shotgun (WGS) entry which is preliminary data.</text>
</comment>
<dbReference type="GO" id="GO:0003824">
    <property type="term" value="F:catalytic activity"/>
    <property type="evidence" value="ECO:0007669"/>
    <property type="project" value="InterPro"/>
</dbReference>
<dbReference type="EMBL" id="BSYR01000010">
    <property type="protein sequence ID" value="GMI71930.1"/>
    <property type="molecule type" value="Genomic_DNA"/>
</dbReference>
<gene>
    <name evidence="2" type="ORF">HRI_000862300</name>
</gene>
<evidence type="ECO:0000313" key="2">
    <source>
        <dbReference type="EMBL" id="GMI71930.1"/>
    </source>
</evidence>
<sequence>MDLKIICWNVQGCGDLRFLPAAKQFLRDCKPDLVVFVEPRISGRRANSVIFALSFPHSYRIEAIGFSGGIWVAWYDTVTVDIIITHFQFLHMRVMNKRIGSSMLATTIYTSPSASGRKLLWPHLRRIASSIRSPWILFGDFNATLTTADRLGCAQSSKPSDAFQNLPIDYGLREMGYQGPAYTWTRGNASVRLDMFICNSYYDEAYSESAVQHLLRMRSDHRPILLSIGSSIRNTRSAPFKYFSGWQTHDDFSRMVTDNWVVDDSMSVTL</sequence>
<dbReference type="Gene3D" id="3.60.10.10">
    <property type="entry name" value="Endonuclease/exonuclease/phosphatase"/>
    <property type="match status" value="1"/>
</dbReference>